<proteinExistence type="predicted"/>
<organism evidence="7 8">
    <name type="scientific">Mizuhopecten yessoensis</name>
    <name type="common">Japanese scallop</name>
    <name type="synonym">Patinopecten yessoensis</name>
    <dbReference type="NCBI Taxonomy" id="6573"/>
    <lineage>
        <taxon>Eukaryota</taxon>
        <taxon>Metazoa</taxon>
        <taxon>Spiralia</taxon>
        <taxon>Lophotrochozoa</taxon>
        <taxon>Mollusca</taxon>
        <taxon>Bivalvia</taxon>
        <taxon>Autobranchia</taxon>
        <taxon>Pteriomorphia</taxon>
        <taxon>Pectinida</taxon>
        <taxon>Pectinoidea</taxon>
        <taxon>Pectinidae</taxon>
        <taxon>Mizuhopecten</taxon>
    </lineage>
</organism>
<evidence type="ECO:0000256" key="3">
    <source>
        <dbReference type="ARBA" id="ARBA00022989"/>
    </source>
</evidence>
<accession>A0A210Q6V9</accession>
<feature type="transmembrane region" description="Helical" evidence="6">
    <location>
        <begin position="206"/>
        <end position="225"/>
    </location>
</feature>
<protein>
    <submittedName>
        <fullName evidence="7">Zinc transporter ZIP1</fullName>
    </submittedName>
</protein>
<keyword evidence="4 6" id="KW-0472">Membrane</keyword>
<dbReference type="AlphaFoldDB" id="A0A210Q6V9"/>
<gene>
    <name evidence="7" type="ORF">KP79_PYT15095</name>
</gene>
<dbReference type="STRING" id="6573.A0A210Q6V9"/>
<dbReference type="PANTHER" id="PTHR11040">
    <property type="entry name" value="ZINC/IRON TRANSPORTER"/>
    <property type="match status" value="1"/>
</dbReference>
<dbReference type="InterPro" id="IPR003689">
    <property type="entry name" value="ZIP"/>
</dbReference>
<name>A0A210Q6V9_MIZYE</name>
<feature type="region of interest" description="Disordered" evidence="5">
    <location>
        <begin position="121"/>
        <end position="142"/>
    </location>
</feature>
<keyword evidence="8" id="KW-1185">Reference proteome</keyword>
<feature type="transmembrane region" description="Helical" evidence="6">
    <location>
        <begin position="295"/>
        <end position="317"/>
    </location>
</feature>
<dbReference type="GO" id="GO:0005385">
    <property type="term" value="F:zinc ion transmembrane transporter activity"/>
    <property type="evidence" value="ECO:0007669"/>
    <property type="project" value="TreeGrafter"/>
</dbReference>
<keyword evidence="2 6" id="KW-0812">Transmembrane</keyword>
<feature type="transmembrane region" description="Helical" evidence="6">
    <location>
        <begin position="267"/>
        <end position="289"/>
    </location>
</feature>
<feature type="transmembrane region" description="Helical" evidence="6">
    <location>
        <begin position="231"/>
        <end position="255"/>
    </location>
</feature>
<feature type="transmembrane region" description="Helical" evidence="6">
    <location>
        <begin position="6"/>
        <end position="30"/>
    </location>
</feature>
<keyword evidence="3 6" id="KW-1133">Transmembrane helix</keyword>
<dbReference type="Pfam" id="PF02535">
    <property type="entry name" value="Zip"/>
    <property type="match status" value="1"/>
</dbReference>
<dbReference type="PANTHER" id="PTHR11040:SF140">
    <property type="entry name" value="ZRT (ZRT), IRT- (IRT-) LIKE PROTEIN TRANSPORTER"/>
    <property type="match status" value="1"/>
</dbReference>
<dbReference type="Proteomes" id="UP000242188">
    <property type="component" value="Unassembled WGS sequence"/>
</dbReference>
<dbReference type="GO" id="GO:0005886">
    <property type="term" value="C:plasma membrane"/>
    <property type="evidence" value="ECO:0007669"/>
    <property type="project" value="TreeGrafter"/>
</dbReference>
<evidence type="ECO:0000256" key="1">
    <source>
        <dbReference type="ARBA" id="ARBA00004141"/>
    </source>
</evidence>
<evidence type="ECO:0000313" key="8">
    <source>
        <dbReference type="Proteomes" id="UP000242188"/>
    </source>
</evidence>
<comment type="caution">
    <text evidence="7">The sequence shown here is derived from an EMBL/GenBank/DDBJ whole genome shotgun (WGS) entry which is preliminary data.</text>
</comment>
<comment type="subcellular location">
    <subcellularLocation>
        <location evidence="1">Membrane</location>
        <topology evidence="1">Multi-pass membrane protein</topology>
    </subcellularLocation>
</comment>
<evidence type="ECO:0000256" key="5">
    <source>
        <dbReference type="SAM" id="MobiDB-lite"/>
    </source>
</evidence>
<dbReference type="EMBL" id="NEDP02004772">
    <property type="protein sequence ID" value="OWF44477.1"/>
    <property type="molecule type" value="Genomic_DNA"/>
</dbReference>
<evidence type="ECO:0000256" key="2">
    <source>
        <dbReference type="ARBA" id="ARBA00022692"/>
    </source>
</evidence>
<feature type="transmembrane region" description="Helical" evidence="6">
    <location>
        <begin position="51"/>
        <end position="73"/>
    </location>
</feature>
<evidence type="ECO:0000313" key="7">
    <source>
        <dbReference type="EMBL" id="OWF44477.1"/>
    </source>
</evidence>
<dbReference type="OrthoDB" id="448280at2759"/>
<feature type="compositionally biased region" description="Polar residues" evidence="5">
    <location>
        <begin position="125"/>
        <end position="138"/>
    </location>
</feature>
<reference evidence="7 8" key="1">
    <citation type="journal article" date="2017" name="Nat. Ecol. Evol.">
        <title>Scallop genome provides insights into evolution of bilaterian karyotype and development.</title>
        <authorList>
            <person name="Wang S."/>
            <person name="Zhang J."/>
            <person name="Jiao W."/>
            <person name="Li J."/>
            <person name="Xun X."/>
            <person name="Sun Y."/>
            <person name="Guo X."/>
            <person name="Huan P."/>
            <person name="Dong B."/>
            <person name="Zhang L."/>
            <person name="Hu X."/>
            <person name="Sun X."/>
            <person name="Wang J."/>
            <person name="Zhao C."/>
            <person name="Wang Y."/>
            <person name="Wang D."/>
            <person name="Huang X."/>
            <person name="Wang R."/>
            <person name="Lv J."/>
            <person name="Li Y."/>
            <person name="Zhang Z."/>
            <person name="Liu B."/>
            <person name="Lu W."/>
            <person name="Hui Y."/>
            <person name="Liang J."/>
            <person name="Zhou Z."/>
            <person name="Hou R."/>
            <person name="Li X."/>
            <person name="Liu Y."/>
            <person name="Li H."/>
            <person name="Ning X."/>
            <person name="Lin Y."/>
            <person name="Zhao L."/>
            <person name="Xing Q."/>
            <person name="Dou J."/>
            <person name="Li Y."/>
            <person name="Mao J."/>
            <person name="Guo H."/>
            <person name="Dou H."/>
            <person name="Li T."/>
            <person name="Mu C."/>
            <person name="Jiang W."/>
            <person name="Fu Q."/>
            <person name="Fu X."/>
            <person name="Miao Y."/>
            <person name="Liu J."/>
            <person name="Yu Q."/>
            <person name="Li R."/>
            <person name="Liao H."/>
            <person name="Li X."/>
            <person name="Kong Y."/>
            <person name="Jiang Z."/>
            <person name="Chourrout D."/>
            <person name="Li R."/>
            <person name="Bao Z."/>
        </authorList>
    </citation>
    <scope>NUCLEOTIDE SEQUENCE [LARGE SCALE GENOMIC DNA]</scope>
    <source>
        <strain evidence="7 8">PY_sf001</strain>
    </source>
</reference>
<sequence>MVDVRVVKVLVIFGLFLFTVVLGVLPLLIIRCMQKQSARGISFHQQTYYRRTLSILSCFAAGVFLATCLLGLLPDVRRDLETALVALQVKTNFPVAEFALVFGLFSILTIEQIVLTVKERKSEHSQTNNNNTDSSKTPLMNDDHEIVGNRVEEKGINRSIFSEHLISGISDKPILHSIPQDEDKEHLHDNNVQNDFVHQHSTLRSLLLLLAISLHSLFEGLAVGLQTNTESVLSIFIALLLHKGILSFSLGMNLVQSKLSRTAIIRSLAIFGLSAPVGIGIGIGIIDLWDSKVSSLVQGILQGIACGTFLYITFFEVLPHEFNSCDIRLVKVVFLIVGFTTVTGTVFLEQRYG</sequence>
<feature type="transmembrane region" description="Helical" evidence="6">
    <location>
        <begin position="329"/>
        <end position="348"/>
    </location>
</feature>
<evidence type="ECO:0000256" key="4">
    <source>
        <dbReference type="ARBA" id="ARBA00023136"/>
    </source>
</evidence>
<feature type="transmembrane region" description="Helical" evidence="6">
    <location>
        <begin position="93"/>
        <end position="115"/>
    </location>
</feature>
<evidence type="ECO:0000256" key="6">
    <source>
        <dbReference type="SAM" id="Phobius"/>
    </source>
</evidence>